<dbReference type="eggNOG" id="COG3497">
    <property type="taxonomic scope" value="Bacteria"/>
</dbReference>
<gene>
    <name evidence="3" type="ORF">PPSIR1_30335</name>
</gene>
<comment type="similarity">
    <text evidence="1">Belongs to the myoviridae tail sheath protein family.</text>
</comment>
<dbReference type="EMBL" id="ABCS01000005">
    <property type="protein sequence ID" value="EDM81201.1"/>
    <property type="molecule type" value="Genomic_DNA"/>
</dbReference>
<evidence type="ECO:0000256" key="1">
    <source>
        <dbReference type="ARBA" id="ARBA00008005"/>
    </source>
</evidence>
<dbReference type="RefSeq" id="WP_006969745.1">
    <property type="nucleotide sequence ID" value="NZ_ABCS01000005.1"/>
</dbReference>
<organism evidence="3 4">
    <name type="scientific">Plesiocystis pacifica SIR-1</name>
    <dbReference type="NCBI Taxonomy" id="391625"/>
    <lineage>
        <taxon>Bacteria</taxon>
        <taxon>Pseudomonadati</taxon>
        <taxon>Myxococcota</taxon>
        <taxon>Polyangia</taxon>
        <taxon>Nannocystales</taxon>
        <taxon>Nannocystaceae</taxon>
        <taxon>Plesiocystis</taxon>
    </lineage>
</organism>
<keyword evidence="4" id="KW-1185">Reference proteome</keyword>
<evidence type="ECO:0000313" key="3">
    <source>
        <dbReference type="EMBL" id="EDM81201.1"/>
    </source>
</evidence>
<evidence type="ECO:0000313" key="4">
    <source>
        <dbReference type="Proteomes" id="UP000005801"/>
    </source>
</evidence>
<protein>
    <recommendedName>
        <fullName evidence="2">Tail sheath protein C-terminal domain-containing protein</fullName>
    </recommendedName>
</protein>
<dbReference type="Proteomes" id="UP000005801">
    <property type="component" value="Unassembled WGS sequence"/>
</dbReference>
<comment type="caution">
    <text evidence="3">The sequence shown here is derived from an EMBL/GenBank/DDBJ whole genome shotgun (WGS) entry which is preliminary data.</text>
</comment>
<proteinExistence type="inferred from homology"/>
<feature type="domain" description="Tail sheath protein C-terminal" evidence="2">
    <location>
        <begin position="648"/>
        <end position="749"/>
    </location>
</feature>
<evidence type="ECO:0000259" key="2">
    <source>
        <dbReference type="Pfam" id="PF17482"/>
    </source>
</evidence>
<accession>A6FZ46</accession>
<sequence length="750" mass="77348">MGIVDLDPGEGPVAVTTSQELLALFGPATRYSFPEALSALANGVSQLIVSPVDESAGVPAALELFDDELPSPDKVALLRARAVGPWGNRLSVRVTRAFAADGVTVSRVHLDLLYDGAVIERHRNLVFRAGDDNDFFRRINAESQTIVALDPVFMTDLPALLATATPIAHAPAQAAIGTIVGSGGPLIDLEATDSGEAGNGVAFSVAPGRASRSFPDAEGNAALTVRAADAGSAGTSISVEIVAAPGGGISLTVGGMAGGPAVHVAETLTALVDALAAHGQIVAEATGAVLPVATGGALNLEATVSVTVERVGVSTSVLSDLASAQAIVDALNDDGHVQAALRDAGDADLLPLATSDNAGRLHGGRDAGRALGLRGRTNTDDDVAVLVPAPSAGADATRLRVRVLTGSRAGTVRLVVGVQTDDGFAPREDFDGLTMDPDPKAGRYLVTALAEDSTLVRAIDRFRPAGAKSWPRALSDAKSFAGGASPGTGAWTDAVDALAAEEAVDMLLAGLQGWADADLDHLAVQRHMLGHARAQADKARPRIVIGSIAPSEEGDVKAIVAHAGEVGDRRFVLCTPAGSEGAVAGLLGHLEYFQSPTFKGIAALGVPLHRYRDGELDKLVGEQGNLCVVQKRRGRGTICLKGISTTGDQISVTRTADVCVRRVQAIADRFIGELNNADARNALKQMIVATFTQMERDGALVPSVDGESPAFQVDVYSSQTDFAAGIVRIDVAVRPVRAIDYVYATITVKN</sequence>
<dbReference type="STRING" id="391625.PPSIR1_30335"/>
<dbReference type="Gene3D" id="3.10.450.690">
    <property type="match status" value="1"/>
</dbReference>
<dbReference type="InterPro" id="IPR020287">
    <property type="entry name" value="Tail_sheath_C"/>
</dbReference>
<name>A6FZ46_9BACT</name>
<dbReference type="AlphaFoldDB" id="A6FZ46"/>
<reference evidence="3 4" key="1">
    <citation type="submission" date="2007-06" db="EMBL/GenBank/DDBJ databases">
        <authorList>
            <person name="Shimkets L."/>
            <person name="Ferriera S."/>
            <person name="Johnson J."/>
            <person name="Kravitz S."/>
            <person name="Beeson K."/>
            <person name="Sutton G."/>
            <person name="Rogers Y.-H."/>
            <person name="Friedman R."/>
            <person name="Frazier M."/>
            <person name="Venter J.C."/>
        </authorList>
    </citation>
    <scope>NUCLEOTIDE SEQUENCE [LARGE SCALE GENOMIC DNA]</scope>
    <source>
        <strain evidence="3 4">SIR-1</strain>
    </source>
</reference>
<dbReference type="Pfam" id="PF17482">
    <property type="entry name" value="Phage_sheath_1C"/>
    <property type="match status" value="1"/>
</dbReference>